<evidence type="ECO:0000256" key="4">
    <source>
        <dbReference type="SAM" id="MobiDB-lite"/>
    </source>
</evidence>
<accession>A0A4Z0YIG1</accession>
<dbReference type="SUPFAM" id="SSF47095">
    <property type="entry name" value="HMG-box"/>
    <property type="match status" value="1"/>
</dbReference>
<keyword evidence="7" id="KW-1185">Reference proteome</keyword>
<feature type="region of interest" description="Disordered" evidence="4">
    <location>
        <begin position="19"/>
        <end position="41"/>
    </location>
</feature>
<keyword evidence="2 3" id="KW-0539">Nucleus</keyword>
<dbReference type="Gene3D" id="1.10.30.10">
    <property type="entry name" value="High mobility group box domain"/>
    <property type="match status" value="1"/>
</dbReference>
<dbReference type="STRING" id="37992.A0A4Z0YIG1"/>
<evidence type="ECO:0000256" key="2">
    <source>
        <dbReference type="ARBA" id="ARBA00023242"/>
    </source>
</evidence>
<dbReference type="Proteomes" id="UP000297716">
    <property type="component" value="Unassembled WGS sequence"/>
</dbReference>
<dbReference type="OrthoDB" id="2307332at2759"/>
<protein>
    <recommendedName>
        <fullName evidence="5">HMG box domain-containing protein</fullName>
    </recommendedName>
</protein>
<organism evidence="6 7">
    <name type="scientific">Xylaria hypoxylon</name>
    <dbReference type="NCBI Taxonomy" id="37992"/>
    <lineage>
        <taxon>Eukaryota</taxon>
        <taxon>Fungi</taxon>
        <taxon>Dikarya</taxon>
        <taxon>Ascomycota</taxon>
        <taxon>Pezizomycotina</taxon>
        <taxon>Sordariomycetes</taxon>
        <taxon>Xylariomycetidae</taxon>
        <taxon>Xylariales</taxon>
        <taxon>Xylariaceae</taxon>
        <taxon>Xylaria</taxon>
    </lineage>
</organism>
<feature type="region of interest" description="Disordered" evidence="4">
    <location>
        <begin position="89"/>
        <end position="150"/>
    </location>
</feature>
<comment type="caution">
    <text evidence="6">The sequence shown here is derived from an EMBL/GenBank/DDBJ whole genome shotgun (WGS) entry which is preliminary data.</text>
</comment>
<evidence type="ECO:0000313" key="6">
    <source>
        <dbReference type="EMBL" id="TGJ84109.1"/>
    </source>
</evidence>
<feature type="region of interest" description="Disordered" evidence="4">
    <location>
        <begin position="356"/>
        <end position="398"/>
    </location>
</feature>
<sequence>MNAFMLYRKAYQNRTKEWKRVDDIRRKEESATEGKPEKGHDNHQVISQVCGISWNMEPQDLRDQYDEWAKIERNNHKLAFPDYKFAPAKSKVKKTGAGEGAGGRNDDSDDNASNLDAYDIHEWAHPGSGPPSRNASRSTRFMDPEGDYMFPPGYPQPPVYTSPSPGIQAARLPAAYGGQSSIHHQQPHPSSFQYSNPGKQRPADYGSALGQGQYYQQNTEYTQAAYPQQYGVATYGIHHQGIPAFVENVYVNKTNSPGSSFHNSPVMDHHHPYNELMAASGPYGPPISHPMHHHHQPQHLPRHPAEHQIDPSLMSGVGHSNTDNTYDSLGILGLGHGSDFATDNLSTYQLDNNGGFGGSHIGSPHPQQFEQAYHTPNETTPGAEGGGDGSKMGSTDWETTLGGTEFQIEDIDQFLGTAADSPGR</sequence>
<dbReference type="InterPro" id="IPR051356">
    <property type="entry name" value="SOX/SOX-like_TF"/>
</dbReference>
<evidence type="ECO:0000256" key="3">
    <source>
        <dbReference type="PROSITE-ProRule" id="PRU00267"/>
    </source>
</evidence>
<dbReference type="InterPro" id="IPR036910">
    <property type="entry name" value="HMG_box_dom_sf"/>
</dbReference>
<dbReference type="GO" id="GO:0005634">
    <property type="term" value="C:nucleus"/>
    <property type="evidence" value="ECO:0007669"/>
    <property type="project" value="UniProtKB-UniRule"/>
</dbReference>
<feature type="compositionally biased region" description="Polar residues" evidence="4">
    <location>
        <begin position="365"/>
        <end position="380"/>
    </location>
</feature>
<dbReference type="InterPro" id="IPR009071">
    <property type="entry name" value="HMG_box_dom"/>
</dbReference>
<dbReference type="GO" id="GO:0000978">
    <property type="term" value="F:RNA polymerase II cis-regulatory region sequence-specific DNA binding"/>
    <property type="evidence" value="ECO:0007669"/>
    <property type="project" value="TreeGrafter"/>
</dbReference>
<gene>
    <name evidence="6" type="ORF">E0Z10_g4648</name>
</gene>
<keyword evidence="1 3" id="KW-0238">DNA-binding</keyword>
<evidence type="ECO:0000313" key="7">
    <source>
        <dbReference type="Proteomes" id="UP000297716"/>
    </source>
</evidence>
<dbReference type="PANTHER" id="PTHR45789">
    <property type="entry name" value="FI18025P1"/>
    <property type="match status" value="1"/>
</dbReference>
<evidence type="ECO:0000259" key="5">
    <source>
        <dbReference type="PROSITE" id="PS50118"/>
    </source>
</evidence>
<feature type="region of interest" description="Disordered" evidence="4">
    <location>
        <begin position="176"/>
        <end position="208"/>
    </location>
</feature>
<evidence type="ECO:0000256" key="1">
    <source>
        <dbReference type="ARBA" id="ARBA00023125"/>
    </source>
</evidence>
<dbReference type="PROSITE" id="PS50118">
    <property type="entry name" value="HMG_BOX_2"/>
    <property type="match status" value="1"/>
</dbReference>
<feature type="DNA-binding region" description="HMG box" evidence="3">
    <location>
        <begin position="1"/>
        <end position="84"/>
    </location>
</feature>
<dbReference type="GO" id="GO:0000981">
    <property type="term" value="F:DNA-binding transcription factor activity, RNA polymerase II-specific"/>
    <property type="evidence" value="ECO:0007669"/>
    <property type="project" value="TreeGrafter"/>
</dbReference>
<dbReference type="PANTHER" id="PTHR45789:SF2">
    <property type="entry name" value="FI18025P1"/>
    <property type="match status" value="1"/>
</dbReference>
<reference evidence="6 7" key="1">
    <citation type="submission" date="2019-03" db="EMBL/GenBank/DDBJ databases">
        <title>Draft genome sequence of Xylaria hypoxylon DSM 108379, a ubiquitous saprotrophic-parasitic fungi on hardwood.</title>
        <authorList>
            <person name="Buettner E."/>
            <person name="Leonhardt S."/>
            <person name="Gebauer A.M."/>
            <person name="Liers C."/>
            <person name="Hofrichter M."/>
            <person name="Kellner H."/>
        </authorList>
    </citation>
    <scope>NUCLEOTIDE SEQUENCE [LARGE SCALE GENOMIC DNA]</scope>
    <source>
        <strain evidence="6 7">DSM 108379</strain>
    </source>
</reference>
<proteinExistence type="predicted"/>
<dbReference type="EMBL" id="SKBN01000075">
    <property type="protein sequence ID" value="TGJ84109.1"/>
    <property type="molecule type" value="Genomic_DNA"/>
</dbReference>
<dbReference type="AlphaFoldDB" id="A0A4Z0YIG1"/>
<name>A0A4Z0YIG1_9PEZI</name>
<feature type="domain" description="HMG box" evidence="5">
    <location>
        <begin position="1"/>
        <end position="84"/>
    </location>
</feature>
<feature type="compositionally biased region" description="Low complexity" evidence="4">
    <location>
        <begin position="179"/>
        <end position="193"/>
    </location>
</feature>